<dbReference type="PANTHER" id="PTHR10286">
    <property type="entry name" value="INORGANIC PYROPHOSPHATASE"/>
    <property type="match status" value="1"/>
</dbReference>
<feature type="binding site" evidence="5">
    <location>
        <position position="102"/>
    </location>
    <ligand>
        <name>Mg(2+)</name>
        <dbReference type="ChEBI" id="CHEBI:18420"/>
        <label>1</label>
    </ligand>
</feature>
<feature type="active site" description="Proton acceptor" evidence="5">
    <location>
        <position position="102"/>
    </location>
</feature>
<feature type="binding site" evidence="5">
    <location>
        <position position="139"/>
    </location>
    <ligand>
        <name>substrate</name>
    </ligand>
</feature>
<name>A0ABS1SRQ8_9MICO</name>
<comment type="function">
    <text evidence="5">Catalyzes the hydrolysis of inorganic pyrophosphate (PPi) forming two phosphate ions.</text>
</comment>
<feature type="binding site" evidence="5">
    <location>
        <position position="70"/>
    </location>
    <ligand>
        <name>Mg(2+)</name>
        <dbReference type="ChEBI" id="CHEBI:18420"/>
        <label>1</label>
    </ligand>
</feature>
<evidence type="ECO:0000313" key="6">
    <source>
        <dbReference type="EMBL" id="MBL3689616.1"/>
    </source>
</evidence>
<protein>
    <recommendedName>
        <fullName evidence="5">Inorganic pyrophosphatase</fullName>
        <ecNumber evidence="5">3.6.1.1</ecNumber>
    </recommendedName>
    <alternativeName>
        <fullName evidence="5">Pyrophosphate phospho-hydrolase</fullName>
        <shortName evidence="5">PPase</shortName>
    </alternativeName>
</protein>
<feature type="binding site" evidence="5">
    <location>
        <position position="70"/>
    </location>
    <ligand>
        <name>Mg(2+)</name>
        <dbReference type="ChEBI" id="CHEBI:18420"/>
        <label>2</label>
    </ligand>
</feature>
<dbReference type="InterPro" id="IPR036649">
    <property type="entry name" value="Pyrophosphatase_sf"/>
</dbReference>
<dbReference type="InterPro" id="IPR008162">
    <property type="entry name" value="Pyrophosphatase"/>
</dbReference>
<feature type="binding site" evidence="5">
    <location>
        <position position="55"/>
    </location>
    <ligand>
        <name>substrate</name>
    </ligand>
</feature>
<feature type="binding site" evidence="5">
    <location>
        <position position="97"/>
    </location>
    <ligand>
        <name>Mg(2+)</name>
        <dbReference type="ChEBI" id="CHEBI:18420"/>
        <label>3</label>
    </ligand>
</feature>
<keyword evidence="5" id="KW-0963">Cytoplasm</keyword>
<dbReference type="GO" id="GO:0004427">
    <property type="term" value="F:inorganic diphosphate phosphatase activity"/>
    <property type="evidence" value="ECO:0007669"/>
    <property type="project" value="UniProtKB-EC"/>
</dbReference>
<comment type="caution">
    <text evidence="6">The sequence shown here is derived from an EMBL/GenBank/DDBJ whole genome shotgun (WGS) entry which is preliminary data.</text>
</comment>
<dbReference type="Pfam" id="PF00719">
    <property type="entry name" value="Pyrophosphatase"/>
    <property type="match status" value="1"/>
</dbReference>
<evidence type="ECO:0000256" key="5">
    <source>
        <dbReference type="HAMAP-Rule" id="MF_00209"/>
    </source>
</evidence>
<keyword evidence="4 5" id="KW-0460">Magnesium</keyword>
<evidence type="ECO:0000256" key="4">
    <source>
        <dbReference type="ARBA" id="ARBA00022842"/>
    </source>
</evidence>
<comment type="catalytic activity">
    <reaction evidence="5">
        <text>diphosphate + H2O = 2 phosphate + H(+)</text>
        <dbReference type="Rhea" id="RHEA:24576"/>
        <dbReference type="ChEBI" id="CHEBI:15377"/>
        <dbReference type="ChEBI" id="CHEBI:15378"/>
        <dbReference type="ChEBI" id="CHEBI:33019"/>
        <dbReference type="ChEBI" id="CHEBI:43474"/>
        <dbReference type="EC" id="3.6.1.1"/>
    </reaction>
</comment>
<dbReference type="EC" id="3.6.1.1" evidence="5"/>
<dbReference type="NCBIfam" id="NF002317">
    <property type="entry name" value="PRK01250.1"/>
    <property type="match status" value="1"/>
</dbReference>
<dbReference type="HAMAP" id="MF_00209">
    <property type="entry name" value="Inorganic_PPase"/>
    <property type="match status" value="1"/>
</dbReference>
<comment type="cofactor">
    <cofactor evidence="1 5">
        <name>Mg(2+)</name>
        <dbReference type="ChEBI" id="CHEBI:18420"/>
    </cofactor>
</comment>
<evidence type="ECO:0000256" key="3">
    <source>
        <dbReference type="ARBA" id="ARBA00022801"/>
    </source>
</evidence>
<reference evidence="6 7" key="1">
    <citation type="submission" date="2018-09" db="EMBL/GenBank/DDBJ databases">
        <title>Comparative genomics of Leucobacter spp.</title>
        <authorList>
            <person name="Reis A.C."/>
            <person name="Kolvenbach B.A."/>
            <person name="Corvini P.F.X."/>
            <person name="Nunes O.C."/>
        </authorList>
    </citation>
    <scope>NUCLEOTIDE SEQUENCE [LARGE SCALE GENOMIC DNA]</scope>
    <source>
        <strain evidence="6 7">L-1</strain>
    </source>
</reference>
<comment type="subunit">
    <text evidence="5">Homohexamer.</text>
</comment>
<comment type="similarity">
    <text evidence="5">Belongs to the PPase family.</text>
</comment>
<keyword evidence="2 5" id="KW-0479">Metal-binding</keyword>
<comment type="subcellular location">
    <subcellularLocation>
        <location evidence="5">Cytoplasm</location>
    </subcellularLocation>
</comment>
<feature type="binding site" evidence="5">
    <location>
        <position position="102"/>
    </location>
    <ligand>
        <name>Mg(2+)</name>
        <dbReference type="ChEBI" id="CHEBI:18420"/>
        <label>3</label>
    </ligand>
</feature>
<feature type="binding site" evidence="5">
    <location>
        <position position="29"/>
    </location>
    <ligand>
        <name>substrate</name>
    </ligand>
</feature>
<dbReference type="SUPFAM" id="SSF50324">
    <property type="entry name" value="Inorganic pyrophosphatase"/>
    <property type="match status" value="1"/>
</dbReference>
<dbReference type="PROSITE" id="PS00387">
    <property type="entry name" value="PPASE"/>
    <property type="match status" value="1"/>
</dbReference>
<gene>
    <name evidence="5" type="primary">ppa</name>
    <name evidence="6" type="ORF">D3226_06535</name>
</gene>
<feature type="binding site" evidence="5">
    <location>
        <position position="43"/>
    </location>
    <ligand>
        <name>substrate</name>
    </ligand>
</feature>
<keyword evidence="3 5" id="KW-0378">Hydrolase</keyword>
<accession>A0ABS1SRQ8</accession>
<proteinExistence type="inferred from homology"/>
<dbReference type="Proteomes" id="UP001646141">
    <property type="component" value="Unassembled WGS sequence"/>
</dbReference>
<organism evidence="6 7">
    <name type="scientific">Leucobacter chromiireducens subsp. chromiireducens</name>
    <dbReference type="NCBI Taxonomy" id="660067"/>
    <lineage>
        <taxon>Bacteria</taxon>
        <taxon>Bacillati</taxon>
        <taxon>Actinomycetota</taxon>
        <taxon>Actinomycetes</taxon>
        <taxon>Micrococcales</taxon>
        <taxon>Microbacteriaceae</taxon>
        <taxon>Leucobacter</taxon>
    </lineage>
</organism>
<evidence type="ECO:0000256" key="1">
    <source>
        <dbReference type="ARBA" id="ARBA00001946"/>
    </source>
</evidence>
<dbReference type="CDD" id="cd00412">
    <property type="entry name" value="pyrophosphatase"/>
    <property type="match status" value="1"/>
</dbReference>
<keyword evidence="7" id="KW-1185">Reference proteome</keyword>
<evidence type="ECO:0000256" key="2">
    <source>
        <dbReference type="ARBA" id="ARBA00022723"/>
    </source>
</evidence>
<dbReference type="EMBL" id="QYAD01000002">
    <property type="protein sequence ID" value="MBL3689616.1"/>
    <property type="molecule type" value="Genomic_DNA"/>
</dbReference>
<sequence>MPTHHKIEGARMTATFDAVIEIPKGSRNKYEVDHETGRVYLDRVLYTGFVYPTDYGFFEETLGEDGDPLDVLVLLDYPVFPGVGIKVRPVGVLKMSDEAGGDDKVIAVQAKDPRWAHIQDVADIPEYTRKEIEHFFEHYKDLEPNKWVKVDAWGSAADAEQLIVEAQERLAAQGH</sequence>
<dbReference type="Gene3D" id="3.90.80.10">
    <property type="entry name" value="Inorganic pyrophosphatase"/>
    <property type="match status" value="1"/>
</dbReference>
<feature type="binding site" evidence="5">
    <location>
        <position position="65"/>
    </location>
    <ligand>
        <name>Mg(2+)</name>
        <dbReference type="ChEBI" id="CHEBI:18420"/>
        <label>1</label>
    </ligand>
</feature>
<feature type="binding site" evidence="5">
    <location>
        <position position="21"/>
    </location>
    <ligand>
        <name>Mg(2+)</name>
        <dbReference type="ChEBI" id="CHEBI:18420"/>
        <label>2</label>
    </ligand>
</feature>
<dbReference type="RefSeq" id="WP_202381641.1">
    <property type="nucleotide sequence ID" value="NZ_BAAAMA010000002.1"/>
</dbReference>
<evidence type="ECO:0000313" key="7">
    <source>
        <dbReference type="Proteomes" id="UP001646141"/>
    </source>
</evidence>